<evidence type="ECO:0000313" key="2">
    <source>
        <dbReference type="EMBL" id="MEA5425130.1"/>
    </source>
</evidence>
<reference evidence="2 3" key="1">
    <citation type="submission" date="2023-12" db="EMBL/GenBank/DDBJ databases">
        <title>Novel species of the genus Arcicella isolated from rivers.</title>
        <authorList>
            <person name="Lu H."/>
        </authorList>
    </citation>
    <scope>NUCLEOTIDE SEQUENCE [LARGE SCALE GENOMIC DNA]</scope>
    <source>
        <strain evidence="2 3">DC25W</strain>
    </source>
</reference>
<proteinExistence type="predicted"/>
<dbReference type="PANTHER" id="PTHR33886:SF8">
    <property type="entry name" value="UNSATURATED RHAMNOGALACTURONAN HYDROLASE (EUROFUNG)"/>
    <property type="match status" value="1"/>
</dbReference>
<keyword evidence="3" id="KW-1185">Reference proteome</keyword>
<dbReference type="GO" id="GO:0016787">
    <property type="term" value="F:hydrolase activity"/>
    <property type="evidence" value="ECO:0007669"/>
    <property type="project" value="UniProtKB-KW"/>
</dbReference>
<dbReference type="SUPFAM" id="SSF48208">
    <property type="entry name" value="Six-hairpin glycosidases"/>
    <property type="match status" value="1"/>
</dbReference>
<accession>A0ABU5SCX2</accession>
<gene>
    <name evidence="2" type="ORF">VB798_01010</name>
</gene>
<dbReference type="Pfam" id="PF07470">
    <property type="entry name" value="Glyco_hydro_88"/>
    <property type="match status" value="1"/>
</dbReference>
<protein>
    <submittedName>
        <fullName evidence="2">Glycoside hydrolase family 88 protein</fullName>
    </submittedName>
</protein>
<dbReference type="Proteomes" id="UP001302222">
    <property type="component" value="Unassembled WGS sequence"/>
</dbReference>
<dbReference type="InterPro" id="IPR012341">
    <property type="entry name" value="6hp_glycosidase-like_sf"/>
</dbReference>
<comment type="caution">
    <text evidence="2">The sequence shown here is derived from an EMBL/GenBank/DDBJ whole genome shotgun (WGS) entry which is preliminary data.</text>
</comment>
<organism evidence="2 3">
    <name type="scientific">Arcicella lustrica</name>
    <dbReference type="NCBI Taxonomy" id="2984196"/>
    <lineage>
        <taxon>Bacteria</taxon>
        <taxon>Pseudomonadati</taxon>
        <taxon>Bacteroidota</taxon>
        <taxon>Cytophagia</taxon>
        <taxon>Cytophagales</taxon>
        <taxon>Flectobacillaceae</taxon>
        <taxon>Arcicella</taxon>
    </lineage>
</organism>
<name>A0ABU5SCX2_9BACT</name>
<dbReference type="PANTHER" id="PTHR33886">
    <property type="entry name" value="UNSATURATED RHAMNOGALACTURONAN HYDROLASE (EUROFUNG)"/>
    <property type="match status" value="1"/>
</dbReference>
<dbReference type="InterPro" id="IPR052043">
    <property type="entry name" value="PolySaccharide_Degr_Enz"/>
</dbReference>
<dbReference type="RefSeq" id="WP_323255030.1">
    <property type="nucleotide sequence ID" value="NZ_JAYGIM010000001.1"/>
</dbReference>
<evidence type="ECO:0000313" key="3">
    <source>
        <dbReference type="Proteomes" id="UP001302222"/>
    </source>
</evidence>
<dbReference type="Gene3D" id="3.40.50.880">
    <property type="match status" value="1"/>
</dbReference>
<dbReference type="InterPro" id="IPR029062">
    <property type="entry name" value="Class_I_gatase-like"/>
</dbReference>
<dbReference type="EMBL" id="JAYGIM010000001">
    <property type="protein sequence ID" value="MEA5425130.1"/>
    <property type="molecule type" value="Genomic_DNA"/>
</dbReference>
<dbReference type="SUPFAM" id="SSF52317">
    <property type="entry name" value="Class I glutamine amidotransferase-like"/>
    <property type="match status" value="1"/>
</dbReference>
<dbReference type="InterPro" id="IPR010905">
    <property type="entry name" value="Glyco_hydro_88"/>
</dbReference>
<evidence type="ECO:0000256" key="1">
    <source>
        <dbReference type="ARBA" id="ARBA00022801"/>
    </source>
</evidence>
<sequence length="649" mass="74052">MQKKPFFTLPTFSKYFVILAGICLFFSNTSLAQMKWSERMADIMLDVHKDSITYKEEGKRARWDYEQAILLKAIERVWYRTGDAKYYRFILNNMDSYVNDKGEIKTYKYDNFNSDNITGGRSLVMLYRESGKEKFKLAADLLRKQLSEHPRTKEGGFWHKQIYPNQMWLDGLYMVEPFYAEYSKAFNQPQNFDDIANQFIWMEKNARDAKTGLLYHGYDESREQKWADKTTGRSPNFWGRSIGWYIMALADVLDTFPKEHPKRNELIAIYQRLAAAIVKYQDPKEGCWYQVVDKLNGKGNYLEASGSSMMVYGLAKGVRMGYIDKSYSLNAKKGYDGILRNFISTESNGINHLEKVVLVSGLGGNPYRDGSYEYYLKEPIRRDDLKGMAPFIMASVEMEIAEDLAVGKGKKVGLDNYFNHEMRTTREGITEPYHYTWYDGKDSGFTLLGSIFENYGAELKTVSAAPTTNTLKGLDVYIIVDPDTKKETPNPNYVDAQDIAAIENWVKAGGNLVLMANDSANVELPHFNKLAARFGIQFTGKSINMVKNNVYEQGKVTIPANHSIFKDVSKVFVKELSVLSVKTPAKAVVTEGNDNIMAVAKVGKGTVFAIGDPWIYNEYLNGKRLPMEFENFKAAKNLAVWLLKSNAKK</sequence>
<dbReference type="InterPro" id="IPR008928">
    <property type="entry name" value="6-hairpin_glycosidase_sf"/>
</dbReference>
<dbReference type="Gene3D" id="1.50.10.10">
    <property type="match status" value="1"/>
</dbReference>
<keyword evidence="1 2" id="KW-0378">Hydrolase</keyword>